<evidence type="ECO:0000313" key="2">
    <source>
        <dbReference type="EMBL" id="KAF7988534.1"/>
    </source>
</evidence>
<keyword evidence="3" id="KW-1185">Reference proteome</keyword>
<feature type="signal peptide" evidence="1">
    <location>
        <begin position="1"/>
        <end position="21"/>
    </location>
</feature>
<dbReference type="Proteomes" id="UP000639338">
    <property type="component" value="Unassembled WGS sequence"/>
</dbReference>
<dbReference type="AlphaFoldDB" id="A0A835CML2"/>
<name>A0A835CML2_APHGI</name>
<dbReference type="EMBL" id="JACMRX010000005">
    <property type="protein sequence ID" value="KAF7988534.1"/>
    <property type="molecule type" value="Genomic_DNA"/>
</dbReference>
<evidence type="ECO:0000256" key="1">
    <source>
        <dbReference type="SAM" id="SignalP"/>
    </source>
</evidence>
<comment type="caution">
    <text evidence="2">The sequence shown here is derived from an EMBL/GenBank/DDBJ whole genome shotgun (WGS) entry which is preliminary data.</text>
</comment>
<evidence type="ECO:0000313" key="3">
    <source>
        <dbReference type="Proteomes" id="UP000639338"/>
    </source>
</evidence>
<feature type="chain" id="PRO_5032683627" description="Odorant-binding protein" evidence="1">
    <location>
        <begin position="22"/>
        <end position="370"/>
    </location>
</feature>
<accession>A0A835CML2</accession>
<sequence>MKYNFNLSIFGLLAILTVTLAFDSSITQVNENNGEEKTKLNKNTFNISNSGLEKILMPQQFRPILEIPPLVLSSFYNYDINSLNKIESSNRFADYLENIYYNKTDEIEKIIRLNTKPIDNDLIALIQSRLLTEVRGELQYFSELYHNDFWCILQFKTCFSRPKARLMDKLTNSSSYFMMDYSKFVLTVTKNSRNEPLKSPTKKKKSWWFDLNKIPENGYFEEIHNNIIISSNINQSCNSIVLKQKKVHEFLMNVLLNFAKINTMFLTAHMFNYINEQESAKPMYMTNNIKNVIDKYYSNMADMIKSAKATLDDFTSEIKLCQLKNKDNTKISNGSDEIPKFISDIAEIVDGKIIQIYAETFEKIFKKIEI</sequence>
<organism evidence="2 3">
    <name type="scientific">Aphidius gifuensis</name>
    <name type="common">Parasitoid wasp</name>
    <dbReference type="NCBI Taxonomy" id="684658"/>
    <lineage>
        <taxon>Eukaryota</taxon>
        <taxon>Metazoa</taxon>
        <taxon>Ecdysozoa</taxon>
        <taxon>Arthropoda</taxon>
        <taxon>Hexapoda</taxon>
        <taxon>Insecta</taxon>
        <taxon>Pterygota</taxon>
        <taxon>Neoptera</taxon>
        <taxon>Endopterygota</taxon>
        <taxon>Hymenoptera</taxon>
        <taxon>Apocrita</taxon>
        <taxon>Ichneumonoidea</taxon>
        <taxon>Braconidae</taxon>
        <taxon>Aphidiinae</taxon>
        <taxon>Aphidius</taxon>
    </lineage>
</organism>
<reference evidence="2 3" key="1">
    <citation type="submission" date="2020-08" db="EMBL/GenBank/DDBJ databases">
        <title>Aphidius gifuensis genome sequencing and assembly.</title>
        <authorList>
            <person name="Du Z."/>
        </authorList>
    </citation>
    <scope>NUCLEOTIDE SEQUENCE [LARGE SCALE GENOMIC DNA]</scope>
    <source>
        <strain evidence="2">YNYX2018</strain>
        <tissue evidence="2">Adults</tissue>
    </source>
</reference>
<proteinExistence type="predicted"/>
<gene>
    <name evidence="2" type="ORF">HCN44_001107</name>
</gene>
<keyword evidence="1" id="KW-0732">Signal</keyword>
<evidence type="ECO:0008006" key="4">
    <source>
        <dbReference type="Google" id="ProtNLM"/>
    </source>
</evidence>
<protein>
    <recommendedName>
        <fullName evidence="4">Odorant-binding protein</fullName>
    </recommendedName>
</protein>